<dbReference type="Pfam" id="PF04005">
    <property type="entry name" value="Hus1"/>
    <property type="match status" value="1"/>
</dbReference>
<keyword evidence="2" id="KW-1185">Reference proteome</keyword>
<dbReference type="Proteomes" id="UP000789595">
    <property type="component" value="Unassembled WGS sequence"/>
</dbReference>
<reference evidence="1" key="1">
    <citation type="submission" date="2021-11" db="EMBL/GenBank/DDBJ databases">
        <authorList>
            <consortium name="Genoscope - CEA"/>
            <person name="William W."/>
        </authorList>
    </citation>
    <scope>NUCLEOTIDE SEQUENCE</scope>
</reference>
<dbReference type="GO" id="GO:0000077">
    <property type="term" value="P:DNA damage checkpoint signaling"/>
    <property type="evidence" value="ECO:0007669"/>
    <property type="project" value="InterPro"/>
</dbReference>
<dbReference type="GO" id="GO:0030896">
    <property type="term" value="C:checkpoint clamp complex"/>
    <property type="evidence" value="ECO:0007669"/>
    <property type="project" value="InterPro"/>
</dbReference>
<dbReference type="AlphaFoldDB" id="A0A8J2SCD5"/>
<protein>
    <recommendedName>
        <fullName evidence="3">Checkpoint protein</fullName>
    </recommendedName>
</protein>
<dbReference type="EMBL" id="CAKKNE010000001">
    <property type="protein sequence ID" value="CAH0365069.1"/>
    <property type="molecule type" value="Genomic_DNA"/>
</dbReference>
<evidence type="ECO:0000313" key="1">
    <source>
        <dbReference type="EMBL" id="CAH0365069.1"/>
    </source>
</evidence>
<evidence type="ECO:0008006" key="3">
    <source>
        <dbReference type="Google" id="ProtNLM"/>
    </source>
</evidence>
<organism evidence="1 2">
    <name type="scientific">Pelagomonas calceolata</name>
    <dbReference type="NCBI Taxonomy" id="35677"/>
    <lineage>
        <taxon>Eukaryota</taxon>
        <taxon>Sar</taxon>
        <taxon>Stramenopiles</taxon>
        <taxon>Ochrophyta</taxon>
        <taxon>Pelagophyceae</taxon>
        <taxon>Pelagomonadales</taxon>
        <taxon>Pelagomonadaceae</taxon>
        <taxon>Pelagomonas</taxon>
    </lineage>
</organism>
<accession>A0A8J2SCD5</accession>
<gene>
    <name evidence="1" type="ORF">PECAL_1P14750</name>
</gene>
<sequence length="198" mass="20665">MSFGLVCAADDARAWADLDPRLFERYMVESRARGEVLLHVSLKQLVRALQKHSGDAIALRLAKNARAAPQLRLASQKRSARTCPSRLDAAGELTVRARAPACAVRAFFPDCPAPAGLANEAGAAARVRVDAGKLAAALGLEKLDPLALSCEKASGALRVVATLRDALGLVVVYVPALVDDDADDAADGAVGDDGPGEE</sequence>
<comment type="caution">
    <text evidence="1">The sequence shown here is derived from an EMBL/GenBank/DDBJ whole genome shotgun (WGS) entry which is preliminary data.</text>
</comment>
<dbReference type="Gene3D" id="3.70.10.10">
    <property type="match status" value="1"/>
</dbReference>
<name>A0A8J2SCD5_9STRA</name>
<proteinExistence type="predicted"/>
<evidence type="ECO:0000313" key="2">
    <source>
        <dbReference type="Proteomes" id="UP000789595"/>
    </source>
</evidence>
<dbReference type="InterPro" id="IPR007150">
    <property type="entry name" value="HUS1/Mec3"/>
</dbReference>